<organism evidence="2 3">
    <name type="scientific">Rhizopus delemar</name>
    <dbReference type="NCBI Taxonomy" id="936053"/>
    <lineage>
        <taxon>Eukaryota</taxon>
        <taxon>Fungi</taxon>
        <taxon>Fungi incertae sedis</taxon>
        <taxon>Mucoromycota</taxon>
        <taxon>Mucoromycotina</taxon>
        <taxon>Mucoromycetes</taxon>
        <taxon>Mucorales</taxon>
        <taxon>Mucorineae</taxon>
        <taxon>Rhizopodaceae</taxon>
        <taxon>Rhizopus</taxon>
    </lineage>
</organism>
<evidence type="ECO:0000313" key="2">
    <source>
        <dbReference type="EMBL" id="KAG1524520.1"/>
    </source>
</evidence>
<proteinExistence type="predicted"/>
<sequence>MQADQPASVRRPASASLRPAGRVRTATRGGVDISPAGRRLAGVPGGWRQRQHPAAPARRLRPAPRR</sequence>
<accession>A0A9P7BYM6</accession>
<dbReference type="AlphaFoldDB" id="A0A9P7BYM6"/>
<comment type="caution">
    <text evidence="2">The sequence shown here is derived from an EMBL/GenBank/DDBJ whole genome shotgun (WGS) entry which is preliminary data.</text>
</comment>
<evidence type="ECO:0000313" key="3">
    <source>
        <dbReference type="Proteomes" id="UP000740926"/>
    </source>
</evidence>
<evidence type="ECO:0000256" key="1">
    <source>
        <dbReference type="SAM" id="MobiDB-lite"/>
    </source>
</evidence>
<dbReference type="EMBL" id="JAANIU010019394">
    <property type="protein sequence ID" value="KAG1524520.1"/>
    <property type="molecule type" value="Genomic_DNA"/>
</dbReference>
<keyword evidence="3" id="KW-1185">Reference proteome</keyword>
<protein>
    <submittedName>
        <fullName evidence="2">Uncharacterized protein</fullName>
    </submittedName>
</protein>
<feature type="region of interest" description="Disordered" evidence="1">
    <location>
        <begin position="1"/>
        <end position="66"/>
    </location>
</feature>
<name>A0A9P7BYM6_9FUNG</name>
<reference evidence="2 3" key="1">
    <citation type="journal article" date="2020" name="Microb. Genom.">
        <title>Genetic diversity of clinical and environmental Mucorales isolates obtained from an investigation of mucormycosis cases among solid organ transplant recipients.</title>
        <authorList>
            <person name="Nguyen M.H."/>
            <person name="Kaul D."/>
            <person name="Muto C."/>
            <person name="Cheng S.J."/>
            <person name="Richter R.A."/>
            <person name="Bruno V.M."/>
            <person name="Liu G."/>
            <person name="Beyhan S."/>
            <person name="Sundermann A.J."/>
            <person name="Mounaud S."/>
            <person name="Pasculle A.W."/>
            <person name="Nierman W.C."/>
            <person name="Driscoll E."/>
            <person name="Cumbie R."/>
            <person name="Clancy C.J."/>
            <person name="Dupont C.L."/>
        </authorList>
    </citation>
    <scope>NUCLEOTIDE SEQUENCE [LARGE SCALE GENOMIC DNA]</scope>
    <source>
        <strain evidence="2 3">GL24</strain>
    </source>
</reference>
<dbReference type="Proteomes" id="UP000740926">
    <property type="component" value="Unassembled WGS sequence"/>
</dbReference>
<gene>
    <name evidence="2" type="ORF">G6F50_018522</name>
</gene>